<evidence type="ECO:0000313" key="1">
    <source>
        <dbReference type="EMBL" id="KAF2074230.1"/>
    </source>
</evidence>
<evidence type="ECO:0000313" key="2">
    <source>
        <dbReference type="Proteomes" id="UP000695562"/>
    </source>
</evidence>
<keyword evidence="2" id="KW-1185">Reference proteome</keyword>
<proteinExistence type="predicted"/>
<dbReference type="EMBL" id="AJWJ01000158">
    <property type="protein sequence ID" value="KAF2074230.1"/>
    <property type="molecule type" value="Genomic_DNA"/>
</dbReference>
<accession>A0A8J4PV92</accession>
<reference evidence="1" key="1">
    <citation type="submission" date="2020-01" db="EMBL/GenBank/DDBJ databases">
        <title>Development of genomics and gene disruption for Polysphondylium violaceum indicates a role for the polyketide synthase stlB in stalk morphogenesis.</title>
        <authorList>
            <person name="Narita B."/>
            <person name="Kawabe Y."/>
            <person name="Kin K."/>
            <person name="Saito T."/>
            <person name="Gibbs R."/>
            <person name="Kuspa A."/>
            <person name="Muzny D."/>
            <person name="Queller D."/>
            <person name="Richards S."/>
            <person name="Strassman J."/>
            <person name="Sucgang R."/>
            <person name="Worley K."/>
            <person name="Schaap P."/>
        </authorList>
    </citation>
    <scope>NUCLEOTIDE SEQUENCE</scope>
    <source>
        <strain evidence="1">QSvi11</strain>
    </source>
</reference>
<name>A0A8J4PV92_9MYCE</name>
<sequence length="111" mass="13221">MIKPTYQPDQIRNFGDEEFNIAVQNFHDYSVNSYKHKHYQGFVESMAETAVLCLEKMNKPTSKFTIPKDYQQLRAAVRPVYEEYMALHSIPHVFAMTQILLEREQRQQQQH</sequence>
<organism evidence="1 2">
    <name type="scientific">Polysphondylium violaceum</name>
    <dbReference type="NCBI Taxonomy" id="133409"/>
    <lineage>
        <taxon>Eukaryota</taxon>
        <taxon>Amoebozoa</taxon>
        <taxon>Evosea</taxon>
        <taxon>Eumycetozoa</taxon>
        <taxon>Dictyostelia</taxon>
        <taxon>Dictyosteliales</taxon>
        <taxon>Dictyosteliaceae</taxon>
        <taxon>Polysphondylium</taxon>
    </lineage>
</organism>
<comment type="caution">
    <text evidence="1">The sequence shown here is derived from an EMBL/GenBank/DDBJ whole genome shotgun (WGS) entry which is preliminary data.</text>
</comment>
<dbReference type="AlphaFoldDB" id="A0A8J4PV92"/>
<gene>
    <name evidence="1" type="ORF">CYY_004476</name>
</gene>
<protein>
    <submittedName>
        <fullName evidence="1">Uncharacterized protein</fullName>
    </submittedName>
</protein>
<dbReference type="Proteomes" id="UP000695562">
    <property type="component" value="Unassembled WGS sequence"/>
</dbReference>